<sequence length="75" mass="8594">MPCDDPTVTPLPTGVRPDGCRCEQARWAAGRYTRRTRGVHTGFGRPIMVRNAREMVLWWDAQVRDRLPWRGSQAA</sequence>
<dbReference type="EMBL" id="SZPR01000011">
    <property type="protein sequence ID" value="TKT09287.1"/>
    <property type="molecule type" value="Genomic_DNA"/>
</dbReference>
<reference evidence="1 2" key="1">
    <citation type="submission" date="2019-04" db="EMBL/GenBank/DDBJ databases">
        <title>Streptomyces lasaliensis sp.nov., an Actinomycete isolated from soil which produces the polyether antibiotic lasalocid.</title>
        <authorList>
            <person name="Erwin G."/>
            <person name="Haber C."/>
        </authorList>
    </citation>
    <scope>NUCLEOTIDE SEQUENCE [LARGE SCALE GENOMIC DNA]</scope>
    <source>
        <strain evidence="1 2">DSM 40089</strain>
    </source>
</reference>
<name>A0A4U5X2R3_STRGB</name>
<evidence type="ECO:0000313" key="2">
    <source>
        <dbReference type="Proteomes" id="UP000308632"/>
    </source>
</evidence>
<dbReference type="AlphaFoldDB" id="A0A4U5X2R3"/>
<gene>
    <name evidence="1" type="ORF">E4U92_11525</name>
</gene>
<comment type="caution">
    <text evidence="1">The sequence shown here is derived from an EMBL/GenBank/DDBJ whole genome shotgun (WGS) entry which is preliminary data.</text>
</comment>
<organism evidence="1 2">
    <name type="scientific">Streptomyces galbus</name>
    <dbReference type="NCBI Taxonomy" id="33898"/>
    <lineage>
        <taxon>Bacteria</taxon>
        <taxon>Bacillati</taxon>
        <taxon>Actinomycetota</taxon>
        <taxon>Actinomycetes</taxon>
        <taxon>Kitasatosporales</taxon>
        <taxon>Streptomycetaceae</taxon>
        <taxon>Streptomyces</taxon>
    </lineage>
</organism>
<dbReference type="Proteomes" id="UP000308632">
    <property type="component" value="Unassembled WGS sequence"/>
</dbReference>
<accession>A0A4U5X2R3</accession>
<proteinExistence type="predicted"/>
<evidence type="ECO:0000313" key="1">
    <source>
        <dbReference type="EMBL" id="TKT09287.1"/>
    </source>
</evidence>
<protein>
    <submittedName>
        <fullName evidence="1">Uncharacterized protein</fullName>
    </submittedName>
</protein>